<dbReference type="InterPro" id="IPR018865">
    <property type="entry name" value="STK19-like"/>
</dbReference>
<feature type="compositionally biased region" description="Polar residues" evidence="2">
    <location>
        <begin position="52"/>
        <end position="67"/>
    </location>
</feature>
<evidence type="ECO:0000256" key="2">
    <source>
        <dbReference type="SAM" id="MobiDB-lite"/>
    </source>
</evidence>
<sequence>REVIRVTRHARHGWLDTVMQKRDLQSVYSWAQSIASSSTPKRPTKRAKKNEPPQQTETLPQVANNASEEQEEDWIIPSDTEVALRMMQEQFPKIDKVSVPPFVLLSQLYSTVKDRTFVDRELEVMKQQRLVRVFKLSTGQDDFAIMFFHDYIAQVNAAKSRLEGKHPQKDLIIFDWYINHILPIHNDVGITYMHLESLLYRVGQSLHENHISLLIKAGFLVRQLAEDKSYWLAIPNIGFLLKNLTQGRKELLSLLSRRQYKEMLMSLLEKKKLRMSQLGMQFHIRDLIGSGQLCLSRTPAGWLVHIPRG</sequence>
<reference evidence="3" key="1">
    <citation type="submission" date="2021-01" db="EMBL/GenBank/DDBJ databases">
        <title>Adiantum capillus-veneris genome.</title>
        <authorList>
            <person name="Fang Y."/>
            <person name="Liao Q."/>
        </authorList>
    </citation>
    <scope>NUCLEOTIDE SEQUENCE</scope>
    <source>
        <strain evidence="3">H3</strain>
        <tissue evidence="3">Leaf</tissue>
    </source>
</reference>
<evidence type="ECO:0000313" key="3">
    <source>
        <dbReference type="EMBL" id="KAI5073981.1"/>
    </source>
</evidence>
<dbReference type="Proteomes" id="UP000886520">
    <property type="component" value="Chromosome 11"/>
</dbReference>
<dbReference type="PANTHER" id="PTHR15243">
    <property type="entry name" value="SERINE/THREONINE-PROTEIN KINASE 19"/>
    <property type="match status" value="1"/>
</dbReference>
<feature type="non-terminal residue" evidence="3">
    <location>
        <position position="1"/>
    </location>
</feature>
<gene>
    <name evidence="3" type="ORF">GOP47_0011994</name>
</gene>
<dbReference type="Pfam" id="PF10494">
    <property type="entry name" value="Stk19"/>
    <property type="match status" value="1"/>
</dbReference>
<keyword evidence="4" id="KW-1185">Reference proteome</keyword>
<accession>A0A9D4UUA0</accession>
<evidence type="ECO:0000313" key="4">
    <source>
        <dbReference type="Proteomes" id="UP000886520"/>
    </source>
</evidence>
<organism evidence="3 4">
    <name type="scientific">Adiantum capillus-veneris</name>
    <name type="common">Maidenhair fern</name>
    <dbReference type="NCBI Taxonomy" id="13818"/>
    <lineage>
        <taxon>Eukaryota</taxon>
        <taxon>Viridiplantae</taxon>
        <taxon>Streptophyta</taxon>
        <taxon>Embryophyta</taxon>
        <taxon>Tracheophyta</taxon>
        <taxon>Polypodiopsida</taxon>
        <taxon>Polypodiidae</taxon>
        <taxon>Polypodiales</taxon>
        <taxon>Pteridineae</taxon>
        <taxon>Pteridaceae</taxon>
        <taxon>Vittarioideae</taxon>
        <taxon>Adiantum</taxon>
    </lineage>
</organism>
<dbReference type="AlphaFoldDB" id="A0A9D4UUA0"/>
<comment type="caution">
    <text evidence="3">The sequence shown here is derived from an EMBL/GenBank/DDBJ whole genome shotgun (WGS) entry which is preliminary data.</text>
</comment>
<proteinExistence type="inferred from homology"/>
<dbReference type="EMBL" id="JABFUD020000011">
    <property type="protein sequence ID" value="KAI5073981.1"/>
    <property type="molecule type" value="Genomic_DNA"/>
</dbReference>
<evidence type="ECO:0000256" key="1">
    <source>
        <dbReference type="ARBA" id="ARBA00093458"/>
    </source>
</evidence>
<dbReference type="OrthoDB" id="10261701at2759"/>
<comment type="similarity">
    <text evidence="1">Belongs to the STK19 family.</text>
</comment>
<dbReference type="PANTHER" id="PTHR15243:SF0">
    <property type="entry name" value="SERINE_THREONINE-PROTEIN KINASE 19"/>
    <property type="match status" value="1"/>
</dbReference>
<evidence type="ECO:0008006" key="5">
    <source>
        <dbReference type="Google" id="ProtNLM"/>
    </source>
</evidence>
<name>A0A9D4UUA0_ADICA</name>
<feature type="region of interest" description="Disordered" evidence="2">
    <location>
        <begin position="35"/>
        <end position="71"/>
    </location>
</feature>
<protein>
    <recommendedName>
        <fullName evidence="5">Serine/threonine-protein kinase 19</fullName>
    </recommendedName>
</protein>